<dbReference type="RefSeq" id="WP_066605096.1">
    <property type="nucleotide sequence ID" value="NZ_CP014230.1"/>
</dbReference>
<sequence>MAGGIILVSATAGILKSRAVFDGVAKEIVKRLQRKPDPACLGGFFSVRNWGLVFCMMLLGGIVKRLPMPDEIKSGIYILVGSGLFYSCRIPWRAWKSMLSEKSLRAAPPLRAITLDEDDSSTGATS</sequence>
<proteinExistence type="predicted"/>
<name>A0A0X8JQD9_9BACT</name>
<gene>
    <name evidence="1" type="ORF">AXF15_06755</name>
</gene>
<keyword evidence="2" id="KW-1185">Reference proteome</keyword>
<dbReference type="Proteomes" id="UP000063964">
    <property type="component" value="Chromosome"/>
</dbReference>
<dbReference type="AlphaFoldDB" id="A0A0X8JQD9"/>
<dbReference type="OrthoDB" id="5432286at2"/>
<evidence type="ECO:0000313" key="1">
    <source>
        <dbReference type="EMBL" id="AMD92832.1"/>
    </source>
</evidence>
<organism evidence="1 2">
    <name type="scientific">Desulfomicrobium orale DSM 12838</name>
    <dbReference type="NCBI Taxonomy" id="888061"/>
    <lineage>
        <taxon>Bacteria</taxon>
        <taxon>Pseudomonadati</taxon>
        <taxon>Thermodesulfobacteriota</taxon>
        <taxon>Desulfovibrionia</taxon>
        <taxon>Desulfovibrionales</taxon>
        <taxon>Desulfomicrobiaceae</taxon>
        <taxon>Desulfomicrobium</taxon>
    </lineage>
</organism>
<protein>
    <submittedName>
        <fullName evidence="1">Uncharacterized protein</fullName>
    </submittedName>
</protein>
<reference evidence="2" key="1">
    <citation type="submission" date="2016-02" db="EMBL/GenBank/DDBJ databases">
        <authorList>
            <person name="Holder M.E."/>
            <person name="Ajami N.J."/>
            <person name="Petrosino J.F."/>
        </authorList>
    </citation>
    <scope>NUCLEOTIDE SEQUENCE [LARGE SCALE GENOMIC DNA]</scope>
    <source>
        <strain evidence="2">DSM 12838</strain>
    </source>
</reference>
<dbReference type="KEGG" id="doa:AXF15_06755"/>
<evidence type="ECO:0000313" key="2">
    <source>
        <dbReference type="Proteomes" id="UP000063964"/>
    </source>
</evidence>
<dbReference type="EMBL" id="CP014230">
    <property type="protein sequence ID" value="AMD92832.1"/>
    <property type="molecule type" value="Genomic_DNA"/>
</dbReference>
<accession>A0A0X8JQD9</accession>